<evidence type="ECO:0000313" key="4">
    <source>
        <dbReference type="EMBL" id="OGK00343.1"/>
    </source>
</evidence>
<dbReference type="InterPro" id="IPR003476">
    <property type="entry name" value="Glyco_hydro_42"/>
</dbReference>
<dbReference type="GO" id="GO:0009341">
    <property type="term" value="C:beta-galactosidase complex"/>
    <property type="evidence" value="ECO:0007669"/>
    <property type="project" value="InterPro"/>
</dbReference>
<dbReference type="EMBL" id="MFYX01000148">
    <property type="protein sequence ID" value="OGK00343.1"/>
    <property type="molecule type" value="Genomic_DNA"/>
</dbReference>
<dbReference type="SUPFAM" id="SSF51445">
    <property type="entry name" value="(Trans)glycosidases"/>
    <property type="match status" value="1"/>
</dbReference>
<protein>
    <recommendedName>
        <fullName evidence="3">Glycoside hydrolase family 42 N-terminal domain-containing protein</fullName>
    </recommendedName>
</protein>
<keyword evidence="1" id="KW-0378">Hydrolase</keyword>
<dbReference type="InterPro" id="IPR013529">
    <property type="entry name" value="Glyco_hydro_42_N"/>
</dbReference>
<dbReference type="Gene3D" id="3.20.20.80">
    <property type="entry name" value="Glycosidases"/>
    <property type="match status" value="1"/>
</dbReference>
<name>A0A1F7F1A2_UNCRA</name>
<keyword evidence="2" id="KW-0326">Glycosidase</keyword>
<evidence type="ECO:0000256" key="1">
    <source>
        <dbReference type="ARBA" id="ARBA00022801"/>
    </source>
</evidence>
<evidence type="ECO:0000259" key="3">
    <source>
        <dbReference type="Pfam" id="PF02449"/>
    </source>
</evidence>
<dbReference type="InterPro" id="IPR029062">
    <property type="entry name" value="Class_I_gatase-like"/>
</dbReference>
<dbReference type="PANTHER" id="PTHR36447">
    <property type="entry name" value="BETA-GALACTOSIDASE GANA"/>
    <property type="match status" value="1"/>
</dbReference>
<dbReference type="AlphaFoldDB" id="A0A1F7F1A2"/>
<proteinExistence type="predicted"/>
<gene>
    <name evidence="4" type="ORF">A2519_01110</name>
</gene>
<organism evidence="4 5">
    <name type="scientific">Candidatus Raymondbacteria bacterium RIFOXYD12_FULL_49_13</name>
    <dbReference type="NCBI Taxonomy" id="1817890"/>
    <lineage>
        <taxon>Bacteria</taxon>
        <taxon>Raymondiibacteriota</taxon>
    </lineage>
</organism>
<feature type="domain" description="Glycoside hydrolase family 42 N-terminal" evidence="3">
    <location>
        <begin position="129"/>
        <end position="337"/>
    </location>
</feature>
<dbReference type="GO" id="GO:0004565">
    <property type="term" value="F:beta-galactosidase activity"/>
    <property type="evidence" value="ECO:0007669"/>
    <property type="project" value="InterPro"/>
</dbReference>
<evidence type="ECO:0000256" key="2">
    <source>
        <dbReference type="ARBA" id="ARBA00023295"/>
    </source>
</evidence>
<dbReference type="GO" id="GO:0005975">
    <property type="term" value="P:carbohydrate metabolic process"/>
    <property type="evidence" value="ECO:0007669"/>
    <property type="project" value="InterPro"/>
</dbReference>
<accession>A0A1F7F1A2</accession>
<sequence>MKHPLVQPGEQAAIAHIQVSVKKSAKTLIPCGQRQVIRNNKGYLVRDNIPFFYIHWHTWNRFHKNPFAQYIARILSHYTLMNAAQINGAEAAHAKPGRIPLNVLNNATAAYKLGFLAIPRSESYIFILPDSVIKRHPEELARNHRGEAFSKPYLYTNVPRLGSPWLKKRIRETHLSMALWCRAHPAIMGPLVYEEMHYNFGGYSPLEVEEYRKFLRTKYATIAALNHEWKSAYRTFSEISPPTAESENQDMPLYGTRSGADPFILAATEEKIELSPNALSFSLFKIAILLERQEWMYRTIKDIDPDMPVLGYKTARGPLMWYSNQWADVSGYCDITSSLAMPGISTFEAVPQPSIVSLCEYWEWPSGGWPHYPFYRGPWQRNNSWTEDLYSVQKAAYARIVKEIFDGSKSIFMEDYSATAPHGGCEYHYFHRKKHYRELDQQKKCIGWNDQPVVYTPDENKEPDVSIERKTLELARAYQLCYRLAPLFLPAKKPKAETGILATYETRFTPGGKWAFLEAVPALVDLLDRIHAPCEVVTGYQRDEINRFKVLFVTFAATLLDADLANRLKIFVRKGGTLVFIQGAGRYDLNTAREGNREPLFGLDTFLCARADRSIVPNFEKPILLKDGSTLPTYEWPPQFSVGQIPWIGSLPPHRFESTGVLSLLPGGSVIGAMDGHPAIISANKGRTISMICPQLQIIDRLAAPFDATWRAFFNAILVRAGVKKPVEISSSANTHLLDPAILEGNGYWLAAVVNYGSQKQHCRVRFSFLPKGTYDITDVTGEKPIIVKDKKGQKRLKIDRNGRKTRFVAESANAFVLKSQGLSLAIGPRKAMVLLVRKAGEPVLVNAPVFSIQALCNKPAYVVIDKTTSKQCHKAIEKLECVFRNRKIPARFMAPEDIKMRKTSFTVELDGVRLELFRNQPLKTNRNLIIIGTTRNNPLAAHIEKPEVFTYDKVLEKVTRLYPGKGRGIIQLVESINSPAYDSTGKCRHALLVQGSDTAGTMRAIETLTRLLT</sequence>
<dbReference type="Pfam" id="PF02449">
    <property type="entry name" value="Glyco_hydro_42"/>
    <property type="match status" value="1"/>
</dbReference>
<evidence type="ECO:0000313" key="5">
    <source>
        <dbReference type="Proteomes" id="UP000179243"/>
    </source>
</evidence>
<dbReference type="Proteomes" id="UP000179243">
    <property type="component" value="Unassembled WGS sequence"/>
</dbReference>
<dbReference type="InterPro" id="IPR017853">
    <property type="entry name" value="GH"/>
</dbReference>
<reference evidence="4 5" key="1">
    <citation type="journal article" date="2016" name="Nat. Commun.">
        <title>Thousands of microbial genomes shed light on interconnected biogeochemical processes in an aquifer system.</title>
        <authorList>
            <person name="Anantharaman K."/>
            <person name="Brown C.T."/>
            <person name="Hug L.A."/>
            <person name="Sharon I."/>
            <person name="Castelle C.J."/>
            <person name="Probst A.J."/>
            <person name="Thomas B.C."/>
            <person name="Singh A."/>
            <person name="Wilkins M.J."/>
            <person name="Karaoz U."/>
            <person name="Brodie E.L."/>
            <person name="Williams K.H."/>
            <person name="Hubbard S.S."/>
            <person name="Banfield J.F."/>
        </authorList>
    </citation>
    <scope>NUCLEOTIDE SEQUENCE [LARGE SCALE GENOMIC DNA]</scope>
</reference>
<comment type="caution">
    <text evidence="4">The sequence shown here is derived from an EMBL/GenBank/DDBJ whole genome shotgun (WGS) entry which is preliminary data.</text>
</comment>
<dbReference type="Gene3D" id="3.40.50.880">
    <property type="match status" value="1"/>
</dbReference>
<dbReference type="PANTHER" id="PTHR36447:SF1">
    <property type="entry name" value="BETA-GALACTOSIDASE GANA"/>
    <property type="match status" value="1"/>
</dbReference>